<dbReference type="EMBL" id="BAABGJ010000002">
    <property type="protein sequence ID" value="GAA4330122.1"/>
    <property type="molecule type" value="Genomic_DNA"/>
</dbReference>
<evidence type="ECO:0000313" key="2">
    <source>
        <dbReference type="EMBL" id="GAA4330122.1"/>
    </source>
</evidence>
<feature type="domain" description="AB hydrolase-1" evidence="1">
    <location>
        <begin position="25"/>
        <end position="254"/>
    </location>
</feature>
<reference evidence="3" key="1">
    <citation type="journal article" date="2019" name="Int. J. Syst. Evol. Microbiol.">
        <title>The Global Catalogue of Microorganisms (GCM) 10K type strain sequencing project: providing services to taxonomists for standard genome sequencing and annotation.</title>
        <authorList>
            <consortium name="The Broad Institute Genomics Platform"/>
            <consortium name="The Broad Institute Genome Sequencing Center for Infectious Disease"/>
            <person name="Wu L."/>
            <person name="Ma J."/>
        </authorList>
    </citation>
    <scope>NUCLEOTIDE SEQUENCE [LARGE SCALE GENOMIC DNA]</scope>
    <source>
        <strain evidence="3">JCM 17804</strain>
    </source>
</reference>
<keyword evidence="2" id="KW-0378">Hydrolase</keyword>
<dbReference type="InterPro" id="IPR029058">
    <property type="entry name" value="AB_hydrolase_fold"/>
</dbReference>
<proteinExistence type="predicted"/>
<dbReference type="Pfam" id="PF00561">
    <property type="entry name" value="Abhydrolase_1"/>
    <property type="match status" value="1"/>
</dbReference>
<protein>
    <submittedName>
        <fullName evidence="2">Alpha/beta hydrolase</fullName>
    </submittedName>
</protein>
<gene>
    <name evidence="2" type="ORF">GCM10023165_03500</name>
</gene>
<dbReference type="PRINTS" id="PR00111">
    <property type="entry name" value="ABHYDROLASE"/>
</dbReference>
<dbReference type="SUPFAM" id="SSF53474">
    <property type="entry name" value="alpha/beta-Hydrolases"/>
    <property type="match status" value="1"/>
</dbReference>
<comment type="caution">
    <text evidence="2">The sequence shown here is derived from an EMBL/GenBank/DDBJ whole genome shotgun (WGS) entry which is preliminary data.</text>
</comment>
<dbReference type="Gene3D" id="3.40.50.1820">
    <property type="entry name" value="alpha/beta hydrolase"/>
    <property type="match status" value="1"/>
</dbReference>
<accession>A0ABP8GUL3</accession>
<sequence length="271" mass="28855">MMELLVDGHKTYCYTGGKPFDAAKPTVVFIHGVLNDHSVWILQSRWFAHHGWNVLAVDLPGHCRSEGPPPTSVEAAAQFVLALLDAAGVEKAALAGHSFGSLIALEAAARAPERVTHLAMVGTAYPMTVSPALLEASLDDPQRAIAMVNSFSHSMLAPPPSTLGPGTWLYGGSRALMRRVLASNREVNVFHVGFKACNDYANGEAAMAAVQCPVLFVLGRSDQMTPPRATQALAAKARDGRTVQVAAGHALMSEAPDEVLFALRDFFSAAR</sequence>
<dbReference type="InterPro" id="IPR000073">
    <property type="entry name" value="AB_hydrolase_1"/>
</dbReference>
<dbReference type="InterPro" id="IPR050228">
    <property type="entry name" value="Carboxylesterase_BioH"/>
</dbReference>
<dbReference type="GO" id="GO:0016787">
    <property type="term" value="F:hydrolase activity"/>
    <property type="evidence" value="ECO:0007669"/>
    <property type="project" value="UniProtKB-KW"/>
</dbReference>
<dbReference type="InterPro" id="IPR000639">
    <property type="entry name" value="Epox_hydrolase-like"/>
</dbReference>
<dbReference type="Proteomes" id="UP001500975">
    <property type="component" value="Unassembled WGS sequence"/>
</dbReference>
<dbReference type="PANTHER" id="PTHR43194:SF2">
    <property type="entry name" value="PEROXISOMAL MEMBRANE PROTEIN LPX1"/>
    <property type="match status" value="1"/>
</dbReference>
<dbReference type="PANTHER" id="PTHR43194">
    <property type="entry name" value="HYDROLASE ALPHA/BETA FOLD FAMILY"/>
    <property type="match status" value="1"/>
</dbReference>
<keyword evidence="3" id="KW-1185">Reference proteome</keyword>
<dbReference type="PRINTS" id="PR00412">
    <property type="entry name" value="EPOXHYDRLASE"/>
</dbReference>
<evidence type="ECO:0000313" key="3">
    <source>
        <dbReference type="Proteomes" id="UP001500975"/>
    </source>
</evidence>
<name>A0ABP8GUL3_9BURK</name>
<evidence type="ECO:0000259" key="1">
    <source>
        <dbReference type="Pfam" id="PF00561"/>
    </source>
</evidence>
<organism evidence="2 3">
    <name type="scientific">Variovorax defluvii</name>
    <dbReference type="NCBI Taxonomy" id="913761"/>
    <lineage>
        <taxon>Bacteria</taxon>
        <taxon>Pseudomonadati</taxon>
        <taxon>Pseudomonadota</taxon>
        <taxon>Betaproteobacteria</taxon>
        <taxon>Burkholderiales</taxon>
        <taxon>Comamonadaceae</taxon>
        <taxon>Variovorax</taxon>
    </lineage>
</organism>